<keyword evidence="1" id="KW-0812">Transmembrane</keyword>
<dbReference type="AlphaFoldDB" id="A0A819Q9F4"/>
<gene>
    <name evidence="2" type="ORF">OKA104_LOCUS31603</name>
</gene>
<evidence type="ECO:0000313" key="2">
    <source>
        <dbReference type="EMBL" id="CAF4031536.1"/>
    </source>
</evidence>
<proteinExistence type="predicted"/>
<reference evidence="2" key="1">
    <citation type="submission" date="2021-02" db="EMBL/GenBank/DDBJ databases">
        <authorList>
            <person name="Nowell W R."/>
        </authorList>
    </citation>
    <scope>NUCLEOTIDE SEQUENCE</scope>
</reference>
<comment type="caution">
    <text evidence="2">The sequence shown here is derived from an EMBL/GenBank/DDBJ whole genome shotgun (WGS) entry which is preliminary data.</text>
</comment>
<dbReference type="EMBL" id="CAJOAY010003624">
    <property type="protein sequence ID" value="CAF4031536.1"/>
    <property type="molecule type" value="Genomic_DNA"/>
</dbReference>
<keyword evidence="1" id="KW-0472">Membrane</keyword>
<feature type="transmembrane region" description="Helical" evidence="1">
    <location>
        <begin position="710"/>
        <end position="736"/>
    </location>
</feature>
<name>A0A819Q9F4_9BILA</name>
<evidence type="ECO:0000256" key="1">
    <source>
        <dbReference type="SAM" id="Phobius"/>
    </source>
</evidence>
<protein>
    <submittedName>
        <fullName evidence="2">Uncharacterized protein</fullName>
    </submittedName>
</protein>
<feature type="transmembrane region" description="Helical" evidence="1">
    <location>
        <begin position="259"/>
        <end position="281"/>
    </location>
</feature>
<keyword evidence="1" id="KW-1133">Transmembrane helix</keyword>
<feature type="transmembrane region" description="Helical" evidence="1">
    <location>
        <begin position="352"/>
        <end position="372"/>
    </location>
</feature>
<feature type="transmembrane region" description="Helical" evidence="1">
    <location>
        <begin position="793"/>
        <end position="815"/>
    </location>
</feature>
<accession>A0A819Q9F4</accession>
<sequence>MRRITDFRATASNQFQILRELCEFSQTTIGNDIQAFYDDELISAYLLSESLLKAELVSVTTVFQTNSVANFLQLLSFVRTFVLGNQLMPAIETAFQLELYTYDGLSWEVATISVKSDGTSDTCSCSSSASCNMWSAFYNKSESELSRYLIWQPSVVSLQVQNWFVACWPLESLLLSSLDNSFLNNQTALDVIATYFNWPSNSTPMALNISKEINETVTFNDILQNLFMENFSTEFNYSLYYDECRPRSCLYSVNQHSSFLYIFTALLGLYGGISVVLRLLIPHVVSSLIRYLNPTPPQLLFVDVVTIRVTWKQRARAMTKIVRGLLVDLNLFKSSLRQQPSDIKQQRWTTRIYITLLTLALIILTLHGMLSFETKLIEVSNPSFSTVQQLQSQTNLISSLQCPCTQLTIPYGQFIQLQPFYHQVCSSAFVTDDWIIAFDDLITALITIKGYTSFNGYDFAFSQPLFVLLQALCVFSNETITSALQIFQITPLVGAQLLTVNDFTNQISSVIREFELETTSTFIHFIQLLSNITYVNQIMSASESNFYPAVNGLPNYLPSFTMRTQTTSIGNSSYTCSCANDATCKIQWGLYTDYSTDILMYSIPGFYFGCQLVDSLMQSTLECFYDNQACLDIIINIYNVSTFGNFTRLNSSIIGSRFAINSTIESLVSQMFIESWAPSVNYSSYFTKCQPASCSYTISQRNNLVETITIIVSLIGGLSVSLRILVPFLVIAYIGIIRRMRPQHQEAVAELTPCPARLVPIGTKIRDWFKKVNVFEDTNRAVSIEQQCLATRVYIFLLIISLIIVVIYTSLTYYLNTFTITNPSLEQYQQLQQRYGLGAVSCSCSRSSIPYSTFIELECDFHPVCTSHFISSSYLQELFELYNDSDTTYASSNAYTLQGTIFTHFQTLLALCNLTKDFVSDAQQQYLASSVVSTYLTDFDLFETETNTSLVNFRMTLPNSFVNSLQLVRGLIQGNGLVSAYSTNWYPFTHNIVKFGTIYFKPQYYGSDGCNCATSATCTQPSTPFIQGYLVGCTPLESLLQSTLECFYEQSCVDLLGIYLNISLPNSTIPLYKNETRFSATDTIDSIAQQMFVETCSSNVSYNQYFEQCKPDSCSVTLFESGSFIIVVTTILGLYGGLTTFLKLIVPFLVFSTYKLFLQQAQAQAQARQPASTQVPPLAR</sequence>
<dbReference type="Proteomes" id="UP000663881">
    <property type="component" value="Unassembled WGS sequence"/>
</dbReference>
<evidence type="ECO:0000313" key="3">
    <source>
        <dbReference type="Proteomes" id="UP000663881"/>
    </source>
</evidence>
<feature type="transmembrane region" description="Helical" evidence="1">
    <location>
        <begin position="1124"/>
        <end position="1151"/>
    </location>
</feature>
<organism evidence="2 3">
    <name type="scientific">Adineta steineri</name>
    <dbReference type="NCBI Taxonomy" id="433720"/>
    <lineage>
        <taxon>Eukaryota</taxon>
        <taxon>Metazoa</taxon>
        <taxon>Spiralia</taxon>
        <taxon>Gnathifera</taxon>
        <taxon>Rotifera</taxon>
        <taxon>Eurotatoria</taxon>
        <taxon>Bdelloidea</taxon>
        <taxon>Adinetida</taxon>
        <taxon>Adinetidae</taxon>
        <taxon>Adineta</taxon>
    </lineage>
</organism>